<dbReference type="RefSeq" id="WP_208556065.1">
    <property type="nucleotide sequence ID" value="NZ_JAGFPW010000002.1"/>
</dbReference>
<proteinExistence type="predicted"/>
<dbReference type="InterPro" id="IPR006827">
    <property type="entry name" value="Lant_deHydtase_N"/>
</dbReference>
<organism evidence="3 4">
    <name type="scientific">Bacillus subtilis</name>
    <dbReference type="NCBI Taxonomy" id="1423"/>
    <lineage>
        <taxon>Bacteria</taxon>
        <taxon>Bacillati</taxon>
        <taxon>Bacillota</taxon>
        <taxon>Bacilli</taxon>
        <taxon>Bacillales</taxon>
        <taxon>Bacillaceae</taxon>
        <taxon>Bacillus</taxon>
    </lineage>
</organism>
<sequence>MKSLYTPTDYYMIRVPLVHQALKNVNSEDTDQLLHDLCNDSLFREQILVSSRTLYDTMNIFLQTPDKLKGKKKRNFQQAILKYATRRATRTTPFGLFSSVGIGAFSDKNQLSFNQHSFYKKARVDFEWLYQLTRKLENEYIDRLSFTLNPACYIKGDRAYLLYSTDGKSEEVSVRATSVFHLINELCGECVAYHDIIRSLTENYENTPISKINQYVADLIDKEFLISNLRPPMTVSDQFQYLIAQAESSRIPNELLQACRKIQYQIDEYNRITIGEGEDQYLNLIETMNELIKTSSPLQVDTGLGDSSIQLDNETSLAISELASMFTYMAAPSAERLDHLEKYKNVFLERYGYEREVPLLEMLCSNAGIGAPATYTNPVNEFFEEISFEDQFSPEMKQFFMKKYFESVRKKAPIQLHDETFHRICNYEIADEEIPVSFELNFFVKLRNGRVMLYLGPNVGSTRAGKTFGRFTHLSDSINAVVKNIHNKEKKLTGKNKKICELSIVPNQVRSGNVTRNVSYREKEMNLFTNSVLHHNDSIKAEDVLIGIDKNHIFYARHKCTGEILSFESNHMFNPLLMPNAIRFLLEISRDGKRKWNDFPWMGIYSDFKYIPEIKYKEIILSCEQWLIHKSDLSIHSNSSIDEVKSAFFEFHRTYDLPQIFYIVNADNRLLIDIEDDRTLDVFFWELKKTNHNQPLQLVAAVLDADALKDRNQNVYSGEIVVPLIRKKPEKPLKLPVLNSVEENGSERIKMPFEDWLFIKLYCKQTREEELIAFEIANFYNQISDQYPVRHFFMRYRDPKPHIRLRFNGKAEVLYSLFPQLLNWLKSLREKGLVTEFVITQYEREIERYGGLDLMDAAEQVFCEDSKVVETMIRMHRMKDIAISKEIAGMVSVIQFLEQFELTFEEQLTFLEKNCLQNEYCTEFKKDREMYIEICNSDREWDNLRKTSDGRILYEILKTRKIAAANYACLINKAFDNKEAVYSRIGSVIHLHCNRLFGTDREMETKILTLCRHSLYAQRYQKKNGSLAWK</sequence>
<name>A0A8I1WEB9_BACIU</name>
<evidence type="ECO:0000313" key="3">
    <source>
        <dbReference type="EMBL" id="MBO3793615.1"/>
    </source>
</evidence>
<dbReference type="Pfam" id="PF04738">
    <property type="entry name" value="Lant_dehydr_N"/>
    <property type="match status" value="1"/>
</dbReference>
<protein>
    <submittedName>
        <fullName evidence="3">Lantibiotic dehydratase</fullName>
    </submittedName>
</protein>
<accession>A0A8I1WEB9</accession>
<dbReference type="Pfam" id="PF14028">
    <property type="entry name" value="Lant_dehydr_C"/>
    <property type="match status" value="1"/>
</dbReference>
<dbReference type="Proteomes" id="UP000665181">
    <property type="component" value="Unassembled WGS sequence"/>
</dbReference>
<evidence type="ECO:0000313" key="4">
    <source>
        <dbReference type="Proteomes" id="UP000665181"/>
    </source>
</evidence>
<gene>
    <name evidence="3" type="ORF">J5227_04605</name>
</gene>
<feature type="domain" description="Lantibiotic dehydratase N-terminal" evidence="1">
    <location>
        <begin position="40"/>
        <end position="680"/>
    </location>
</feature>
<comment type="caution">
    <text evidence="3">The sequence shown here is derived from an EMBL/GenBank/DDBJ whole genome shotgun (WGS) entry which is preliminary data.</text>
</comment>
<reference evidence="3" key="1">
    <citation type="submission" date="2021-03" db="EMBL/GenBank/DDBJ databases">
        <title>Isolation of Bacillus subtilis from fermented food sample.</title>
        <authorList>
            <person name="Lakshmanan V."/>
            <person name="Athira K."/>
            <person name="Rajagopal K."/>
        </authorList>
    </citation>
    <scope>NUCLEOTIDE SEQUENCE</scope>
    <source>
        <strain evidence="3">S1</strain>
    </source>
</reference>
<evidence type="ECO:0000259" key="2">
    <source>
        <dbReference type="Pfam" id="PF14028"/>
    </source>
</evidence>
<dbReference type="InterPro" id="IPR023809">
    <property type="entry name" value="Thiopep_bacteriocin_synth_dom"/>
</dbReference>
<dbReference type="EMBL" id="JAGFPW010000002">
    <property type="protein sequence ID" value="MBO3793615.1"/>
    <property type="molecule type" value="Genomic_DNA"/>
</dbReference>
<dbReference type="NCBIfam" id="TIGR03891">
    <property type="entry name" value="thiopep_ocin"/>
    <property type="match status" value="1"/>
</dbReference>
<feature type="domain" description="Thiopeptide-type bacteriocin biosynthesis" evidence="2">
    <location>
        <begin position="756"/>
        <end position="1014"/>
    </location>
</feature>
<dbReference type="AlphaFoldDB" id="A0A8I1WEB9"/>
<evidence type="ECO:0000259" key="1">
    <source>
        <dbReference type="Pfam" id="PF04738"/>
    </source>
</evidence>